<sequence length="121" mass="13674">MTNNTIDFYRNSSETGINYKIMIGFEVIINNREPVIITSNDVAYVIMNCNYSSGDNIHIGGIDTLSSLVWVDENLKIGDKVVIKVVETSKVSPAMKKNCDKDELRIKYEQLKVELQENGLI</sequence>
<name>A0A7I9ZXP4_9BACE</name>
<evidence type="ECO:0000313" key="1">
    <source>
        <dbReference type="EMBL" id="GFH84915.1"/>
    </source>
</evidence>
<protein>
    <submittedName>
        <fullName evidence="1">Uncharacterized protein</fullName>
    </submittedName>
</protein>
<accession>A0A7I9ZXP4</accession>
<comment type="caution">
    <text evidence="1">The sequence shown here is derived from an EMBL/GenBank/DDBJ whole genome shotgun (WGS) entry which is preliminary data.</text>
</comment>
<organism evidence="1 2">
    <name type="scientific">Bacteroides acidifaciens</name>
    <dbReference type="NCBI Taxonomy" id="85831"/>
    <lineage>
        <taxon>Bacteria</taxon>
        <taxon>Pseudomonadati</taxon>
        <taxon>Bacteroidota</taxon>
        <taxon>Bacteroidia</taxon>
        <taxon>Bacteroidales</taxon>
        <taxon>Bacteroidaceae</taxon>
        <taxon>Bacteroides</taxon>
    </lineage>
</organism>
<proteinExistence type="predicted"/>
<evidence type="ECO:0000313" key="2">
    <source>
        <dbReference type="Proteomes" id="UP000491181"/>
    </source>
</evidence>
<dbReference type="EMBL" id="BLLS01000003">
    <property type="protein sequence ID" value="GFH84915.1"/>
    <property type="molecule type" value="Genomic_DNA"/>
</dbReference>
<reference evidence="1 2" key="1">
    <citation type="journal article" date="2020" name="Microbiome">
        <title>Single-cell genomics of uncultured bacteria reveals dietary fiber responders in the mouse gut microbiota.</title>
        <authorList>
            <person name="Chijiiwa R."/>
            <person name="Hosokawa M."/>
            <person name="Kogawa M."/>
            <person name="Nishikawa Y."/>
            <person name="Ide K."/>
            <person name="Sakanashi C."/>
            <person name="Takahashi K."/>
            <person name="Takeyama H."/>
        </authorList>
    </citation>
    <scope>NUCLEOTIDE SEQUENCE [LARGE SCALE GENOMIC DNA]</scope>
    <source>
        <strain evidence="1">IMSAGC_001</strain>
    </source>
</reference>
<dbReference type="Proteomes" id="UP000491181">
    <property type="component" value="Unassembled WGS sequence"/>
</dbReference>
<gene>
    <name evidence="1" type="ORF">IMSAGC001_00310</name>
</gene>
<dbReference type="AlphaFoldDB" id="A0A7I9ZXP4"/>